<feature type="domain" description="F-box" evidence="1">
    <location>
        <begin position="43"/>
        <end position="98"/>
    </location>
</feature>
<organism evidence="2 3">
    <name type="scientific">Penicillium camemberti (strain FM 013)</name>
    <dbReference type="NCBI Taxonomy" id="1429867"/>
    <lineage>
        <taxon>Eukaryota</taxon>
        <taxon>Fungi</taxon>
        <taxon>Dikarya</taxon>
        <taxon>Ascomycota</taxon>
        <taxon>Pezizomycotina</taxon>
        <taxon>Eurotiomycetes</taxon>
        <taxon>Eurotiomycetidae</taxon>
        <taxon>Eurotiales</taxon>
        <taxon>Aspergillaceae</taxon>
        <taxon>Penicillium</taxon>
    </lineage>
</organism>
<name>A0A0G4PYI5_PENC3</name>
<dbReference type="SUPFAM" id="SSF81383">
    <property type="entry name" value="F-box domain"/>
    <property type="match status" value="1"/>
</dbReference>
<dbReference type="InterPro" id="IPR036047">
    <property type="entry name" value="F-box-like_dom_sf"/>
</dbReference>
<dbReference type="PROSITE" id="PS50181">
    <property type="entry name" value="FBOX"/>
    <property type="match status" value="1"/>
</dbReference>
<dbReference type="CDD" id="cd09917">
    <property type="entry name" value="F-box_SF"/>
    <property type="match status" value="1"/>
</dbReference>
<accession>A0A0G4PYI5</accession>
<evidence type="ECO:0000313" key="2">
    <source>
        <dbReference type="EMBL" id="CRL31441.1"/>
    </source>
</evidence>
<dbReference type="AlphaFoldDB" id="A0A0G4PYI5"/>
<dbReference type="STRING" id="1429867.A0A0G4PYI5"/>
<reference evidence="2 3" key="1">
    <citation type="journal article" date="2014" name="Nat. Commun.">
        <title>Multiple recent horizontal transfers of a large genomic region in cheese making fungi.</title>
        <authorList>
            <person name="Cheeseman K."/>
            <person name="Ropars J."/>
            <person name="Renault P."/>
            <person name="Dupont J."/>
            <person name="Gouzy J."/>
            <person name="Branca A."/>
            <person name="Abraham A.L."/>
            <person name="Ceppi M."/>
            <person name="Conseiller E."/>
            <person name="Debuchy R."/>
            <person name="Malagnac F."/>
            <person name="Goarin A."/>
            <person name="Silar P."/>
            <person name="Lacoste S."/>
            <person name="Sallet E."/>
            <person name="Bensimon A."/>
            <person name="Giraud T."/>
            <person name="Brygoo Y."/>
        </authorList>
    </citation>
    <scope>NUCLEOTIDE SEQUENCE [LARGE SCALE GENOMIC DNA]</scope>
    <source>
        <strain evidence="3">FM 013</strain>
    </source>
</reference>
<dbReference type="InterPro" id="IPR001810">
    <property type="entry name" value="F-box_dom"/>
</dbReference>
<keyword evidence="3" id="KW-1185">Reference proteome</keyword>
<evidence type="ECO:0000259" key="1">
    <source>
        <dbReference type="PROSITE" id="PS50181"/>
    </source>
</evidence>
<protein>
    <submittedName>
        <fullName evidence="2">Cyclin-like F-box</fullName>
    </submittedName>
</protein>
<sequence>MPENTCARSCQNLAYIHSKLAQLPQRNTKKTADSSDVHKINAIPPLVALPPELLLKILGNLQDLEDFFSSILVCRRILNVLQAQRPQRQIIESTFAKYLHPKTDWGTYKVLIQLSQIIRRDIVHRDTVRHVFETGWEIFKQRHQEELLIPFGRALAWCYVLDYHRSDAICLLQLIKKGEPPFGWSTRASSQPPIQPISELLDQLVSEENGVDRMYISSDMDHPLVEINGYSKLSLNDKERAILLRNGIFFRENSIVTRKRKPCPPRASSRPMFSSRPIFSSSLAYTFYRRRILNETINGDAVEALAHQRPSSCAWDGQHGSLRGL</sequence>
<gene>
    <name evidence="2" type="ORF">PCAMFM013_S3Jg000052</name>
</gene>
<proteinExistence type="predicted"/>
<dbReference type="EMBL" id="HG793312">
    <property type="protein sequence ID" value="CRL31441.1"/>
    <property type="molecule type" value="Genomic_DNA"/>
</dbReference>
<dbReference type="Proteomes" id="UP000053732">
    <property type="component" value="Unassembled WGS sequence"/>
</dbReference>
<evidence type="ECO:0000313" key="3">
    <source>
        <dbReference type="Proteomes" id="UP000053732"/>
    </source>
</evidence>